<proteinExistence type="predicted"/>
<protein>
    <recommendedName>
        <fullName evidence="1">Cyclin N-terminal domain-containing protein</fullName>
    </recommendedName>
</protein>
<keyword evidence="3" id="KW-1185">Reference proteome</keyword>
<evidence type="ECO:0000313" key="3">
    <source>
        <dbReference type="Proteomes" id="UP000270094"/>
    </source>
</evidence>
<dbReference type="AlphaFoldDB" id="A0A3P7I3W8"/>
<dbReference type="InterPro" id="IPR036915">
    <property type="entry name" value="Cyclin-like_sf"/>
</dbReference>
<evidence type="ECO:0000313" key="2">
    <source>
        <dbReference type="EMBL" id="VDM67430.1"/>
    </source>
</evidence>
<dbReference type="Gene3D" id="1.10.472.10">
    <property type="entry name" value="Cyclin-like"/>
    <property type="match status" value="1"/>
</dbReference>
<dbReference type="Pfam" id="PF00134">
    <property type="entry name" value="Cyclin_N"/>
    <property type="match status" value="1"/>
</dbReference>
<reference evidence="2 3" key="1">
    <citation type="submission" date="2018-11" db="EMBL/GenBank/DDBJ databases">
        <authorList>
            <consortium name="Pathogen Informatics"/>
        </authorList>
    </citation>
    <scope>NUCLEOTIDE SEQUENCE [LARGE SCALE GENOMIC DNA]</scope>
</reference>
<sequence>MMSTDGVTEDIPKRIYEHIIRCGVRLNAKNKTICSAIIMMHRLLAREVSSLVCKYTLATACLVLATKLEEDRDIGVRDVINASHR</sequence>
<accession>A0A3P7I3W8</accession>
<dbReference type="InterPro" id="IPR006671">
    <property type="entry name" value="Cyclin_N"/>
</dbReference>
<organism evidence="2 3">
    <name type="scientific">Strongylus vulgaris</name>
    <name type="common">Blood worm</name>
    <dbReference type="NCBI Taxonomy" id="40348"/>
    <lineage>
        <taxon>Eukaryota</taxon>
        <taxon>Metazoa</taxon>
        <taxon>Ecdysozoa</taxon>
        <taxon>Nematoda</taxon>
        <taxon>Chromadorea</taxon>
        <taxon>Rhabditida</taxon>
        <taxon>Rhabditina</taxon>
        <taxon>Rhabditomorpha</taxon>
        <taxon>Strongyloidea</taxon>
        <taxon>Strongylidae</taxon>
        <taxon>Strongylus</taxon>
    </lineage>
</organism>
<evidence type="ECO:0000259" key="1">
    <source>
        <dbReference type="Pfam" id="PF00134"/>
    </source>
</evidence>
<dbReference type="OrthoDB" id="79090at2759"/>
<name>A0A3P7I3W8_STRVU</name>
<dbReference type="Proteomes" id="UP000270094">
    <property type="component" value="Unassembled WGS sequence"/>
</dbReference>
<dbReference type="EMBL" id="UYYB01005502">
    <property type="protein sequence ID" value="VDM67430.1"/>
    <property type="molecule type" value="Genomic_DNA"/>
</dbReference>
<dbReference type="SUPFAM" id="SSF47954">
    <property type="entry name" value="Cyclin-like"/>
    <property type="match status" value="1"/>
</dbReference>
<gene>
    <name evidence="2" type="ORF">SVUK_LOCUS2428</name>
</gene>
<feature type="domain" description="Cyclin N-terminal" evidence="1">
    <location>
        <begin position="7"/>
        <end position="82"/>
    </location>
</feature>